<accession>A0ABV8I5R1</accession>
<dbReference type="RefSeq" id="WP_377286691.1">
    <property type="nucleotide sequence ID" value="NZ_JBHSBM010000012.1"/>
</dbReference>
<dbReference type="EMBL" id="JBHSBM010000012">
    <property type="protein sequence ID" value="MFC4058403.1"/>
    <property type="molecule type" value="Genomic_DNA"/>
</dbReference>
<protein>
    <recommendedName>
        <fullName evidence="3">FXSXX-COOH protein</fullName>
    </recommendedName>
</protein>
<evidence type="ECO:0000313" key="2">
    <source>
        <dbReference type="Proteomes" id="UP001595850"/>
    </source>
</evidence>
<evidence type="ECO:0008006" key="3">
    <source>
        <dbReference type="Google" id="ProtNLM"/>
    </source>
</evidence>
<comment type="caution">
    <text evidence="1">The sequence shown here is derived from an EMBL/GenBank/DDBJ whole genome shotgun (WGS) entry which is preliminary data.</text>
</comment>
<keyword evidence="2" id="KW-1185">Reference proteome</keyword>
<evidence type="ECO:0000313" key="1">
    <source>
        <dbReference type="EMBL" id="MFC4058403.1"/>
    </source>
</evidence>
<name>A0ABV8I5R1_9ACTN</name>
<gene>
    <name evidence="1" type="ORF">ACFOWE_08860</name>
</gene>
<dbReference type="Proteomes" id="UP001595850">
    <property type="component" value="Unassembled WGS sequence"/>
</dbReference>
<organism evidence="1 2">
    <name type="scientific">Planomonospora corallina</name>
    <dbReference type="NCBI Taxonomy" id="1806052"/>
    <lineage>
        <taxon>Bacteria</taxon>
        <taxon>Bacillati</taxon>
        <taxon>Actinomycetota</taxon>
        <taxon>Actinomycetes</taxon>
        <taxon>Streptosporangiales</taxon>
        <taxon>Streptosporangiaceae</taxon>
        <taxon>Planomonospora</taxon>
    </lineage>
</organism>
<proteinExistence type="predicted"/>
<reference evidence="2" key="1">
    <citation type="journal article" date="2019" name="Int. J. Syst. Evol. Microbiol.">
        <title>The Global Catalogue of Microorganisms (GCM) 10K type strain sequencing project: providing services to taxonomists for standard genome sequencing and annotation.</title>
        <authorList>
            <consortium name="The Broad Institute Genomics Platform"/>
            <consortium name="The Broad Institute Genome Sequencing Center for Infectious Disease"/>
            <person name="Wu L."/>
            <person name="Ma J."/>
        </authorList>
    </citation>
    <scope>NUCLEOTIDE SEQUENCE [LARGE SCALE GENOMIC DNA]</scope>
    <source>
        <strain evidence="2">TBRC 4489</strain>
    </source>
</reference>
<sequence>MNAADEKQTGITSSVRDLRDVPLALVRETESADIVRRVLPDSADVPRVSVAAFNSSI</sequence>